<protein>
    <submittedName>
        <fullName evidence="2">Putative secreted protein</fullName>
    </submittedName>
</protein>
<proteinExistence type="evidence at transcript level"/>
<evidence type="ECO:0000313" key="2">
    <source>
        <dbReference type="EMBL" id="JAC92461.1"/>
    </source>
</evidence>
<name>A0A090X822_IXORI</name>
<dbReference type="Gene3D" id="2.10.80.10">
    <property type="entry name" value="Lipase, subunit A"/>
    <property type="match status" value="1"/>
</dbReference>
<accession>A0A090X822</accession>
<reference evidence="2" key="1">
    <citation type="journal article" date="2015" name="PLoS Negl. Trop. Dis.">
        <title>Deep Sequencing Analysis of the Ixodes ricinus Haemocytome.</title>
        <authorList>
            <person name="Kotsyfakis M."/>
            <person name="Kopacek P."/>
            <person name="Franta Z."/>
            <person name="Pedra J.H."/>
            <person name="Ribeiro J.M."/>
        </authorList>
    </citation>
    <scope>NUCLEOTIDE SEQUENCE</scope>
</reference>
<feature type="signal peptide" evidence="1">
    <location>
        <begin position="1"/>
        <end position="15"/>
    </location>
</feature>
<evidence type="ECO:0000256" key="1">
    <source>
        <dbReference type="SAM" id="SignalP"/>
    </source>
</evidence>
<organism evidence="2">
    <name type="scientific">Ixodes ricinus</name>
    <name type="common">Common tick</name>
    <name type="synonym">Acarus ricinus</name>
    <dbReference type="NCBI Taxonomy" id="34613"/>
    <lineage>
        <taxon>Eukaryota</taxon>
        <taxon>Metazoa</taxon>
        <taxon>Ecdysozoa</taxon>
        <taxon>Arthropoda</taxon>
        <taxon>Chelicerata</taxon>
        <taxon>Arachnida</taxon>
        <taxon>Acari</taxon>
        <taxon>Parasitiformes</taxon>
        <taxon>Ixodida</taxon>
        <taxon>Ixodoidea</taxon>
        <taxon>Ixodidae</taxon>
        <taxon>Ixodinae</taxon>
        <taxon>Ixodes</taxon>
    </lineage>
</organism>
<feature type="chain" id="PRO_5013153152" evidence="1">
    <location>
        <begin position="16"/>
        <end position="108"/>
    </location>
</feature>
<dbReference type="AlphaFoldDB" id="A0A090X822"/>
<sequence length="108" mass="12016">MGTLCAAHVLTFVLATLLERTLPMMIWDSIQSYQTVLNVSLQENWANWCAPYRLCGPGLCCLKFRNGSKICQPEAKLGEACSDAPIKGQIYPKYNRPCLTGMCVAKTR</sequence>
<dbReference type="EMBL" id="GBIH01002249">
    <property type="protein sequence ID" value="JAC92461.1"/>
    <property type="molecule type" value="mRNA"/>
</dbReference>
<keyword evidence="1" id="KW-0732">Signal</keyword>